<name>A0A6C0L6T7_9ZZZZ</name>
<dbReference type="Gene3D" id="3.40.1090.10">
    <property type="entry name" value="Cytosolic phospholipase A2 catalytic domain"/>
    <property type="match status" value="2"/>
</dbReference>
<dbReference type="PROSITE" id="PS51635">
    <property type="entry name" value="PNPLA"/>
    <property type="match status" value="1"/>
</dbReference>
<protein>
    <recommendedName>
        <fullName evidence="3">PNPLA domain-containing protein</fullName>
    </recommendedName>
</protein>
<accession>A0A6C0L6T7</accession>
<reference evidence="4" key="1">
    <citation type="journal article" date="2020" name="Nature">
        <title>Giant virus diversity and host interactions through global metagenomics.</title>
        <authorList>
            <person name="Schulz F."/>
            <person name="Roux S."/>
            <person name="Paez-Espino D."/>
            <person name="Jungbluth S."/>
            <person name="Walsh D.A."/>
            <person name="Denef V.J."/>
            <person name="McMahon K.D."/>
            <person name="Konstantinidis K.T."/>
            <person name="Eloe-Fadrosh E.A."/>
            <person name="Kyrpides N.C."/>
            <person name="Woyke T."/>
        </authorList>
    </citation>
    <scope>NUCLEOTIDE SEQUENCE</scope>
    <source>
        <strain evidence="4">GVMAG-M-3300027759-16</strain>
    </source>
</reference>
<evidence type="ECO:0000313" key="4">
    <source>
        <dbReference type="EMBL" id="QHU26323.1"/>
    </source>
</evidence>
<proteinExistence type="predicted"/>
<dbReference type="InterPro" id="IPR002641">
    <property type="entry name" value="PNPLA_dom"/>
</dbReference>
<keyword evidence="1" id="KW-0443">Lipid metabolism</keyword>
<evidence type="ECO:0000259" key="3">
    <source>
        <dbReference type="PROSITE" id="PS51635"/>
    </source>
</evidence>
<dbReference type="InterPro" id="IPR016035">
    <property type="entry name" value="Acyl_Trfase/lysoPLipase"/>
</dbReference>
<evidence type="ECO:0000256" key="2">
    <source>
        <dbReference type="SAM" id="MobiDB-lite"/>
    </source>
</evidence>
<dbReference type="Pfam" id="PF01734">
    <property type="entry name" value="Patatin"/>
    <property type="match status" value="1"/>
</dbReference>
<feature type="domain" description="PNPLA" evidence="3">
    <location>
        <begin position="63"/>
        <end position="245"/>
    </location>
</feature>
<sequence>MSTLGDKSAPAEYCTNEGERDLSVSSDHIVDSAPSSEPGSHPSLAPTSNDIKSFNLRIPPRILSLCGGGHLCITHLGVLRALRERGLLKHLKGIVGISAGALVGLTYVLGYTLEEIERLLYSIDISIFTSIESDSALLFYETLCVNSGQMLEKFLTSLLEAKGFSATTTFAELHTKTFFRCYATRLQSSNIQEFSVAQTPHHPVLFAVRASMCLPVIFAPMKDPFTDTLYYDAGLIHNMPFAFLNEEDKRQTLCVYFETLQEGIEYEFTSVFKYALKSFYNARNIHYLRVYTDSIITIPVNPLLLLGGATKEAKEQLIANGYVGTNAFLNSPTKKVTRRYSVC</sequence>
<organism evidence="4">
    <name type="scientific">viral metagenome</name>
    <dbReference type="NCBI Taxonomy" id="1070528"/>
    <lineage>
        <taxon>unclassified sequences</taxon>
        <taxon>metagenomes</taxon>
        <taxon>organismal metagenomes</taxon>
    </lineage>
</organism>
<dbReference type="PANTHER" id="PTHR46394">
    <property type="entry name" value="ANNEXIN"/>
    <property type="match status" value="1"/>
</dbReference>
<dbReference type="InterPro" id="IPR052580">
    <property type="entry name" value="Lipid_Hydrolase"/>
</dbReference>
<dbReference type="SUPFAM" id="SSF52151">
    <property type="entry name" value="FabD/lysophospholipase-like"/>
    <property type="match status" value="1"/>
</dbReference>
<dbReference type="AlphaFoldDB" id="A0A6C0L6T7"/>
<feature type="region of interest" description="Disordered" evidence="2">
    <location>
        <begin position="1"/>
        <end position="48"/>
    </location>
</feature>
<dbReference type="PANTHER" id="PTHR46394:SF1">
    <property type="entry name" value="PNPLA DOMAIN-CONTAINING PROTEIN"/>
    <property type="match status" value="1"/>
</dbReference>
<evidence type="ECO:0000256" key="1">
    <source>
        <dbReference type="ARBA" id="ARBA00023098"/>
    </source>
</evidence>
<dbReference type="EMBL" id="MN740438">
    <property type="protein sequence ID" value="QHU26323.1"/>
    <property type="molecule type" value="Genomic_DNA"/>
</dbReference>
<dbReference type="GO" id="GO:0006629">
    <property type="term" value="P:lipid metabolic process"/>
    <property type="evidence" value="ECO:0007669"/>
    <property type="project" value="UniProtKB-KW"/>
</dbReference>